<dbReference type="EMBL" id="JBJJXI010000123">
    <property type="protein sequence ID" value="KAL3389363.1"/>
    <property type="molecule type" value="Genomic_DNA"/>
</dbReference>
<gene>
    <name evidence="2" type="ORF">TKK_015597</name>
</gene>
<dbReference type="AlphaFoldDB" id="A0ABD2W8T6"/>
<reference evidence="2 3" key="1">
    <citation type="journal article" date="2024" name="bioRxiv">
        <title>A reference genome for Trichogramma kaykai: A tiny desert-dwelling parasitoid wasp with competing sex-ratio distorters.</title>
        <authorList>
            <person name="Culotta J."/>
            <person name="Lindsey A.R."/>
        </authorList>
    </citation>
    <scope>NUCLEOTIDE SEQUENCE [LARGE SCALE GENOMIC DNA]</scope>
    <source>
        <strain evidence="2 3">KSX58</strain>
    </source>
</reference>
<evidence type="ECO:0008006" key="4">
    <source>
        <dbReference type="Google" id="ProtNLM"/>
    </source>
</evidence>
<evidence type="ECO:0000313" key="2">
    <source>
        <dbReference type="EMBL" id="KAL3389363.1"/>
    </source>
</evidence>
<name>A0ABD2W8T6_9HYME</name>
<accession>A0ABD2W8T6</accession>
<keyword evidence="3" id="KW-1185">Reference proteome</keyword>
<keyword evidence="1" id="KW-0175">Coiled coil</keyword>
<dbReference type="SUPFAM" id="SSF116907">
    <property type="entry name" value="Hook domain"/>
    <property type="match status" value="1"/>
</dbReference>
<comment type="caution">
    <text evidence="2">The sequence shown here is derived from an EMBL/GenBank/DDBJ whole genome shotgun (WGS) entry which is preliminary data.</text>
</comment>
<dbReference type="Proteomes" id="UP001627154">
    <property type="component" value="Unassembled WGS sequence"/>
</dbReference>
<feature type="coiled-coil region" evidence="1">
    <location>
        <begin position="211"/>
        <end position="297"/>
    </location>
</feature>
<protein>
    <recommendedName>
        <fullName evidence="4">Calponin-homology (CH) domain-containing protein</fullName>
    </recommendedName>
</protein>
<dbReference type="InterPro" id="IPR036872">
    <property type="entry name" value="CH_dom_sf"/>
</dbReference>
<sequence>MSLKIKSLIYQNECEKFMNGPLCEWLCNCLDLQIKNFYKKPTYSDLVDGMMMHQVFLMTDLNVVTKDINVPNGDPIQRLENLRAILDNIKYFFEEECNLLLVQVPKIHLLAEKPMNNIKEMELLLKLLFGCSLKCPRLSIFMKIMEKCKESTQMELIKYASEMTERCDVIFDPELVLQEDFNKSSIYDALVFIRLVYKENIICQSEHSDFAYNTKEKLEEAQEDLQHLNIKFQKVKCELQEAKENLYHHETYANNLKKENQILEKEAAIARKLRDELDIAKEELLKARDLIKQLNQKARSPIYLFEQSKYLAVKTNETKLKDEARHTKLQVENLLKKNKFLLKEIQNLQEKKDKNKSDLEIDLEKKQRQVDDYKKICEKLLNENASLQNKHKSLISQLLFQKKHYFK</sequence>
<organism evidence="2 3">
    <name type="scientific">Trichogramma kaykai</name>
    <dbReference type="NCBI Taxonomy" id="54128"/>
    <lineage>
        <taxon>Eukaryota</taxon>
        <taxon>Metazoa</taxon>
        <taxon>Ecdysozoa</taxon>
        <taxon>Arthropoda</taxon>
        <taxon>Hexapoda</taxon>
        <taxon>Insecta</taxon>
        <taxon>Pterygota</taxon>
        <taxon>Neoptera</taxon>
        <taxon>Endopterygota</taxon>
        <taxon>Hymenoptera</taxon>
        <taxon>Apocrita</taxon>
        <taxon>Proctotrupomorpha</taxon>
        <taxon>Chalcidoidea</taxon>
        <taxon>Trichogrammatidae</taxon>
        <taxon>Trichogramma</taxon>
    </lineage>
</organism>
<evidence type="ECO:0000256" key="1">
    <source>
        <dbReference type="SAM" id="Coils"/>
    </source>
</evidence>
<proteinExistence type="predicted"/>
<dbReference type="PANTHER" id="PTHR18947:SF28">
    <property type="entry name" value="GIRDIN, ISOFORM A"/>
    <property type="match status" value="1"/>
</dbReference>
<dbReference type="PANTHER" id="PTHR18947">
    <property type="entry name" value="HOOK PROTEINS"/>
    <property type="match status" value="1"/>
</dbReference>
<evidence type="ECO:0000313" key="3">
    <source>
        <dbReference type="Proteomes" id="UP001627154"/>
    </source>
</evidence>
<feature type="coiled-coil region" evidence="1">
    <location>
        <begin position="331"/>
        <end position="397"/>
    </location>
</feature>
<dbReference type="Gene3D" id="1.10.418.10">
    <property type="entry name" value="Calponin-like domain"/>
    <property type="match status" value="1"/>
</dbReference>